<dbReference type="Pfam" id="PF05133">
    <property type="entry name" value="SPP1_portal"/>
    <property type="match status" value="1"/>
</dbReference>
<evidence type="ECO:0000313" key="2">
    <source>
        <dbReference type="EMBL" id="RPE05545.1"/>
    </source>
</evidence>
<dbReference type="OrthoDB" id="1452435at2"/>
<dbReference type="RefSeq" id="WP_123849188.1">
    <property type="nucleotide sequence ID" value="NZ_RPDH01000003.1"/>
</dbReference>
<feature type="compositionally biased region" description="Basic and acidic residues" evidence="1">
    <location>
        <begin position="46"/>
        <end position="62"/>
    </location>
</feature>
<accession>A0A3N4PBR9</accession>
<organism evidence="2 3">
    <name type="scientific">Chitinophaga lutea</name>
    <dbReference type="NCBI Taxonomy" id="2488634"/>
    <lineage>
        <taxon>Bacteria</taxon>
        <taxon>Pseudomonadati</taxon>
        <taxon>Bacteroidota</taxon>
        <taxon>Chitinophagia</taxon>
        <taxon>Chitinophagales</taxon>
        <taxon>Chitinophagaceae</taxon>
        <taxon>Chitinophaga</taxon>
    </lineage>
</organism>
<reference evidence="2 3" key="1">
    <citation type="submission" date="2018-11" db="EMBL/GenBank/DDBJ databases">
        <title>Chitinophaga lutea sp.nov., isolate from arsenic contaminated soil.</title>
        <authorList>
            <person name="Zong Y."/>
        </authorList>
    </citation>
    <scope>NUCLEOTIDE SEQUENCE [LARGE SCALE GENOMIC DNA]</scope>
    <source>
        <strain evidence="2 3">ZY74</strain>
    </source>
</reference>
<dbReference type="AlphaFoldDB" id="A0A3N4PBR9"/>
<evidence type="ECO:0000256" key="1">
    <source>
        <dbReference type="SAM" id="MobiDB-lite"/>
    </source>
</evidence>
<name>A0A3N4PBR9_9BACT</name>
<dbReference type="Proteomes" id="UP000278351">
    <property type="component" value="Unassembled WGS sequence"/>
</dbReference>
<comment type="caution">
    <text evidence="2">The sequence shown here is derived from an EMBL/GenBank/DDBJ whole genome shotgun (WGS) entry which is preliminary data.</text>
</comment>
<evidence type="ECO:0000313" key="3">
    <source>
        <dbReference type="Proteomes" id="UP000278351"/>
    </source>
</evidence>
<dbReference type="EMBL" id="RPDH01000003">
    <property type="protein sequence ID" value="RPE05545.1"/>
    <property type="molecule type" value="Genomic_DNA"/>
</dbReference>
<feature type="region of interest" description="Disordered" evidence="1">
    <location>
        <begin position="39"/>
        <end position="62"/>
    </location>
</feature>
<dbReference type="InterPro" id="IPR021145">
    <property type="entry name" value="Portal_protein_SPP1_Gp6-like"/>
</dbReference>
<sequence length="462" mass="51654">MEVPELQQINEENFAAIVNTIQKEKENIDVKSFLEQLDPKKHKVHSPTERPDKIKKDKGGRESPVKVARLSIPLQKLIVSRAAAFLCGNPIQLFAQPTLPIEDDFLSIIKKVWDDNKLDYKSMALAEMMMSETECAELWYTQPAEKEYWAGTSSEGSKQKLRLRILAKSLGDDLYPVFDAAGDMIGFGRGYKVKVGDQNVEHFDLYQPEKTIKGTKSDVGWVLAQEPNPSGKIPVIYYHQPLPEWSDVQEMIERLETVISNHADTNDYFGSPMVFISGEIAGFADKGESGKVVQGKNGATAEYLTWDQSPESVKLEIENLLQFIFDTTDTPKISLQEMKSLGTFSGIALKMLFLGAHLKSARKEGIFGEGIQRRINYLKAALAKINNKFESAQRLMISPKFEYYLPKNEQEAIDILSTAIGGGKAIMSQDSAIAQNPLVQDVEAEKKKMIEEGSYGADIETA</sequence>
<proteinExistence type="predicted"/>
<keyword evidence="3" id="KW-1185">Reference proteome</keyword>
<gene>
    <name evidence="2" type="ORF">EGT74_24490</name>
</gene>
<protein>
    <submittedName>
        <fullName evidence="2">Phage portal protein</fullName>
    </submittedName>
</protein>